<keyword evidence="2" id="KW-0472">Membrane</keyword>
<feature type="region of interest" description="Disordered" evidence="1">
    <location>
        <begin position="58"/>
        <end position="77"/>
    </location>
</feature>
<organism evidence="3 4">
    <name type="scientific">Trichonephila inaurata madagascariensis</name>
    <dbReference type="NCBI Taxonomy" id="2747483"/>
    <lineage>
        <taxon>Eukaryota</taxon>
        <taxon>Metazoa</taxon>
        <taxon>Ecdysozoa</taxon>
        <taxon>Arthropoda</taxon>
        <taxon>Chelicerata</taxon>
        <taxon>Arachnida</taxon>
        <taxon>Araneae</taxon>
        <taxon>Araneomorphae</taxon>
        <taxon>Entelegynae</taxon>
        <taxon>Araneoidea</taxon>
        <taxon>Nephilidae</taxon>
        <taxon>Trichonephila</taxon>
        <taxon>Trichonephila inaurata</taxon>
    </lineage>
</organism>
<feature type="transmembrane region" description="Helical" evidence="2">
    <location>
        <begin position="16"/>
        <end position="40"/>
    </location>
</feature>
<accession>A0A8X6MFB2</accession>
<evidence type="ECO:0000256" key="2">
    <source>
        <dbReference type="SAM" id="Phobius"/>
    </source>
</evidence>
<dbReference type="Proteomes" id="UP000886998">
    <property type="component" value="Unassembled WGS sequence"/>
</dbReference>
<name>A0A8X6MFB2_9ARAC</name>
<dbReference type="AlphaFoldDB" id="A0A8X6MFB2"/>
<evidence type="ECO:0000313" key="3">
    <source>
        <dbReference type="EMBL" id="GFS47353.1"/>
    </source>
</evidence>
<evidence type="ECO:0008006" key="5">
    <source>
        <dbReference type="Google" id="ProtNLM"/>
    </source>
</evidence>
<gene>
    <name evidence="3" type="ORF">TNIN_138691</name>
</gene>
<evidence type="ECO:0000256" key="1">
    <source>
        <dbReference type="SAM" id="MobiDB-lite"/>
    </source>
</evidence>
<sequence length="77" mass="8347">MKCCHFKTFLSGGKVIAAPFLGALAICAGALAVGISLFVWPIYGGILLHKHCESRKTTKAVRRQPPPTNPRNVLYLP</sequence>
<dbReference type="EMBL" id="BMAV01026102">
    <property type="protein sequence ID" value="GFS47353.1"/>
    <property type="molecule type" value="Genomic_DNA"/>
</dbReference>
<keyword evidence="2" id="KW-1133">Transmembrane helix</keyword>
<protein>
    <recommendedName>
        <fullName evidence="5">Transmembrane protein</fullName>
    </recommendedName>
</protein>
<reference evidence="3" key="1">
    <citation type="submission" date="2020-08" db="EMBL/GenBank/DDBJ databases">
        <title>Multicomponent nature underlies the extraordinary mechanical properties of spider dragline silk.</title>
        <authorList>
            <person name="Kono N."/>
            <person name="Nakamura H."/>
            <person name="Mori M."/>
            <person name="Yoshida Y."/>
            <person name="Ohtoshi R."/>
            <person name="Malay A.D."/>
            <person name="Moran D.A.P."/>
            <person name="Tomita M."/>
            <person name="Numata K."/>
            <person name="Arakawa K."/>
        </authorList>
    </citation>
    <scope>NUCLEOTIDE SEQUENCE</scope>
</reference>
<dbReference type="OrthoDB" id="69641at2759"/>
<comment type="caution">
    <text evidence="3">The sequence shown here is derived from an EMBL/GenBank/DDBJ whole genome shotgun (WGS) entry which is preliminary data.</text>
</comment>
<evidence type="ECO:0000313" key="4">
    <source>
        <dbReference type="Proteomes" id="UP000886998"/>
    </source>
</evidence>
<keyword evidence="2" id="KW-0812">Transmembrane</keyword>
<proteinExistence type="predicted"/>
<keyword evidence="4" id="KW-1185">Reference proteome</keyword>